<dbReference type="EMBL" id="UGKR01000003">
    <property type="protein sequence ID" value="STS90558.1"/>
    <property type="molecule type" value="Genomic_DNA"/>
</dbReference>
<evidence type="ECO:0000256" key="1">
    <source>
        <dbReference type="ARBA" id="ARBA00023235"/>
    </source>
</evidence>
<evidence type="ECO:0000313" key="4">
    <source>
        <dbReference type="Proteomes" id="UP000254545"/>
    </source>
</evidence>
<keyword evidence="1 3" id="KW-0413">Isomerase</keyword>
<dbReference type="GO" id="GO:0046487">
    <property type="term" value="P:glyoxylate metabolic process"/>
    <property type="evidence" value="ECO:0007669"/>
    <property type="project" value="TreeGrafter"/>
</dbReference>
<dbReference type="Proteomes" id="UP000254545">
    <property type="component" value="Unassembled WGS sequence"/>
</dbReference>
<reference evidence="3 4" key="1">
    <citation type="submission" date="2018-06" db="EMBL/GenBank/DDBJ databases">
        <authorList>
            <consortium name="Pathogen Informatics"/>
            <person name="Doyle S."/>
        </authorList>
    </citation>
    <scope>NUCLEOTIDE SEQUENCE [LARGE SCALE GENOMIC DNA]</scope>
    <source>
        <strain evidence="3 4">NCTC9177</strain>
    </source>
</reference>
<accession>A0A7H4MJQ8</accession>
<organism evidence="3 4">
    <name type="scientific">Klebsiella variicola</name>
    <dbReference type="NCBI Taxonomy" id="244366"/>
    <lineage>
        <taxon>Bacteria</taxon>
        <taxon>Pseudomonadati</taxon>
        <taxon>Pseudomonadota</taxon>
        <taxon>Gammaproteobacteria</taxon>
        <taxon>Enterobacterales</taxon>
        <taxon>Enterobacteriaceae</taxon>
        <taxon>Klebsiella/Raoultella group</taxon>
        <taxon>Klebsiella</taxon>
        <taxon>Klebsiella pneumoniae complex</taxon>
    </lineage>
</organism>
<gene>
    <name evidence="3" type="primary">ygbM</name>
    <name evidence="3" type="ORF">NCTC9177_04456</name>
</gene>
<dbReference type="GO" id="GO:0008903">
    <property type="term" value="F:hydroxypyruvate isomerase activity"/>
    <property type="evidence" value="ECO:0007669"/>
    <property type="project" value="TreeGrafter"/>
</dbReference>
<protein>
    <submittedName>
        <fullName evidence="3">Hydroxypyruvate isomerase</fullName>
    </submittedName>
</protein>
<dbReference type="InterPro" id="IPR036237">
    <property type="entry name" value="Xyl_isomerase-like_sf"/>
</dbReference>
<dbReference type="InterPro" id="IPR013022">
    <property type="entry name" value="Xyl_isomerase-like_TIM-brl"/>
</dbReference>
<dbReference type="Gene3D" id="3.20.20.150">
    <property type="entry name" value="Divalent-metal-dependent TIM barrel enzymes"/>
    <property type="match status" value="1"/>
</dbReference>
<proteinExistence type="predicted"/>
<evidence type="ECO:0000259" key="2">
    <source>
        <dbReference type="Pfam" id="PF01261"/>
    </source>
</evidence>
<dbReference type="PANTHER" id="PTHR43489">
    <property type="entry name" value="ISOMERASE"/>
    <property type="match status" value="1"/>
</dbReference>
<name>A0A7H4MJQ8_KLEVA</name>
<dbReference type="InterPro" id="IPR050417">
    <property type="entry name" value="Sugar_Epim/Isomerase"/>
</dbReference>
<dbReference type="AlphaFoldDB" id="A0A7H4MJQ8"/>
<dbReference type="SUPFAM" id="SSF51658">
    <property type="entry name" value="Xylose isomerase-like"/>
    <property type="match status" value="1"/>
</dbReference>
<keyword evidence="3" id="KW-0670">Pyruvate</keyword>
<feature type="domain" description="Xylose isomerase-like TIM barrel" evidence="2">
    <location>
        <begin position="74"/>
        <end position="176"/>
    </location>
</feature>
<dbReference type="PANTHER" id="PTHR43489:SF6">
    <property type="entry name" value="HYDROXYPYRUVATE ISOMERASE-RELATED"/>
    <property type="match status" value="1"/>
</dbReference>
<comment type="caution">
    <text evidence="3">The sequence shown here is derived from an EMBL/GenBank/DDBJ whole genome shotgun (WGS) entry which is preliminary data.</text>
</comment>
<evidence type="ECO:0000313" key="3">
    <source>
        <dbReference type="EMBL" id="STS90558.1"/>
    </source>
</evidence>
<sequence length="213" mass="23639">MPKFAANLTIAVYRTAVPGPVRRRCPRGFLKPWSFCFPMSMRPGKLNSACRRTSCSWCCSIPHPATSTPENGGSAAVPGRSAEARQQIQLALEYACQLDCPQVHIMAGVVQPGMDRAACEAVLIDNLRYAAECFARHDKRILIEALNPQTKPGYLYHSQYQTLEMVKRVDRPNVAVAVRSVSRAEGGRQFKPSHYRICRPVSSYSDCLPARPS</sequence>
<dbReference type="Pfam" id="PF01261">
    <property type="entry name" value="AP_endonuc_2"/>
    <property type="match status" value="1"/>
</dbReference>